<sequence length="481" mass="54198">MADDFRKIAFGFISAEHERDNDPGLITEGYIDFKAAAEEATDGKKFLFLGYKGAGKSSLGERLHLTLADRHDRFAKLVSLADFPFTPFSKLIRGDVEPEAKYPTAWSWILLIYLLESMVGDEGGSHYNMPALLDAAKAFRQMGLSPSSDPASIVRTTSKNSFKLALPGELASFEWAGSDIRPASEIPDFVESLKNIVRGFRSTSKHYLIIDGLDDILTSREIQYKSLAALIFEVSRLNSDFAKHGVPSKIILLCRTDLFERIPGANKNKIRHDASVEFDWYHDPQNPENSLLLHAAQLRTLRSLGSGAKLFGTLIPDYLNGERAAKQLLDMTRHTPRDFLQLLTHIQVFCRGNIVDVDAFKAGLREYSIKYFLPEIEDELSGYADPDEIQLIIAAFGRVKKRDFSFSELIAVSKTMKKALAEERIHEICESLFECSALGAIQNKPGGNTFYSFKYRNRHSSFDEREKIMLHRGLWKALNLV</sequence>
<dbReference type="InterPro" id="IPR059206">
    <property type="entry name" value="Sll1717-like"/>
</dbReference>
<accession>A0A4S8NXT0</accession>
<keyword evidence="2" id="KW-1185">Reference proteome</keyword>
<dbReference type="AlphaFoldDB" id="A0A4S8NXT0"/>
<dbReference type="NCBIfam" id="NF047389">
    <property type="entry name" value="ATPase_Sll1717"/>
    <property type="match status" value="1"/>
</dbReference>
<proteinExistence type="predicted"/>
<dbReference type="OrthoDB" id="9179688at2"/>
<dbReference type="EMBL" id="STGV01000004">
    <property type="protein sequence ID" value="THV22278.1"/>
    <property type="molecule type" value="Genomic_DNA"/>
</dbReference>
<dbReference type="InterPro" id="IPR027417">
    <property type="entry name" value="P-loop_NTPase"/>
</dbReference>
<organism evidence="1 2">
    <name type="scientific">Peteryoungia ipomoeae</name>
    <dbReference type="NCBI Taxonomy" id="1210932"/>
    <lineage>
        <taxon>Bacteria</taxon>
        <taxon>Pseudomonadati</taxon>
        <taxon>Pseudomonadota</taxon>
        <taxon>Alphaproteobacteria</taxon>
        <taxon>Hyphomicrobiales</taxon>
        <taxon>Rhizobiaceae</taxon>
        <taxon>Peteryoungia</taxon>
    </lineage>
</organism>
<name>A0A4S8NXT0_9HYPH</name>
<dbReference type="Proteomes" id="UP000308828">
    <property type="component" value="Unassembled WGS sequence"/>
</dbReference>
<reference evidence="1 2" key="1">
    <citation type="submission" date="2019-04" db="EMBL/GenBank/DDBJ databases">
        <title>Genome sequence of strain shin9-1.</title>
        <authorList>
            <person name="Gao J."/>
            <person name="Sun J."/>
        </authorList>
    </citation>
    <scope>NUCLEOTIDE SEQUENCE [LARGE SCALE GENOMIC DNA]</scope>
    <source>
        <strain evidence="2">shin9-1</strain>
    </source>
</reference>
<dbReference type="SUPFAM" id="SSF52540">
    <property type="entry name" value="P-loop containing nucleoside triphosphate hydrolases"/>
    <property type="match status" value="1"/>
</dbReference>
<dbReference type="RefSeq" id="WP_136599050.1">
    <property type="nucleotide sequence ID" value="NZ_STGV01000004.1"/>
</dbReference>
<comment type="caution">
    <text evidence="1">The sequence shown here is derived from an EMBL/GenBank/DDBJ whole genome shotgun (WGS) entry which is preliminary data.</text>
</comment>
<gene>
    <name evidence="1" type="ORF">FAA97_13380</name>
</gene>
<protein>
    <submittedName>
        <fullName evidence="1">Uncharacterized protein</fullName>
    </submittedName>
</protein>
<evidence type="ECO:0000313" key="2">
    <source>
        <dbReference type="Proteomes" id="UP000308828"/>
    </source>
</evidence>
<evidence type="ECO:0000313" key="1">
    <source>
        <dbReference type="EMBL" id="THV22278.1"/>
    </source>
</evidence>